<feature type="compositionally biased region" description="Polar residues" evidence="2">
    <location>
        <begin position="163"/>
        <end position="175"/>
    </location>
</feature>
<dbReference type="Gene3D" id="2.60.120.330">
    <property type="entry name" value="B-lactam Antibiotic, Isopenicillin N Synthase, Chain"/>
    <property type="match status" value="1"/>
</dbReference>
<evidence type="ECO:0000313" key="5">
    <source>
        <dbReference type="Proteomes" id="UP000002630"/>
    </source>
</evidence>
<dbReference type="InterPro" id="IPR005123">
    <property type="entry name" value="Oxoglu/Fe-dep_dioxygenase_dom"/>
</dbReference>
<feature type="compositionally biased region" description="Polar residues" evidence="2">
    <location>
        <begin position="302"/>
        <end position="320"/>
    </location>
</feature>
<feature type="region of interest" description="Disordered" evidence="2">
    <location>
        <begin position="96"/>
        <end position="175"/>
    </location>
</feature>
<dbReference type="OrthoDB" id="627829at2759"/>
<evidence type="ECO:0000259" key="3">
    <source>
        <dbReference type="PROSITE" id="PS51471"/>
    </source>
</evidence>
<dbReference type="Pfam" id="PF03171">
    <property type="entry name" value="2OG-FeII_Oxy"/>
    <property type="match status" value="1"/>
</dbReference>
<feature type="compositionally biased region" description="Gly residues" evidence="2">
    <location>
        <begin position="147"/>
        <end position="162"/>
    </location>
</feature>
<reference evidence="4 5" key="1">
    <citation type="journal article" date="2010" name="Nature">
        <title>The Ectocarpus genome and the independent evolution of multicellularity in brown algae.</title>
        <authorList>
            <person name="Cock J.M."/>
            <person name="Sterck L."/>
            <person name="Rouze P."/>
            <person name="Scornet D."/>
            <person name="Allen A.E."/>
            <person name="Amoutzias G."/>
            <person name="Anthouard V."/>
            <person name="Artiguenave F."/>
            <person name="Aury J.M."/>
            <person name="Badger J.H."/>
            <person name="Beszteri B."/>
            <person name="Billiau K."/>
            <person name="Bonnet E."/>
            <person name="Bothwell J.H."/>
            <person name="Bowler C."/>
            <person name="Boyen C."/>
            <person name="Brownlee C."/>
            <person name="Carrano C.J."/>
            <person name="Charrier B."/>
            <person name="Cho G.Y."/>
            <person name="Coelho S.M."/>
            <person name="Collen J."/>
            <person name="Corre E."/>
            <person name="Da Silva C."/>
            <person name="Delage L."/>
            <person name="Delaroque N."/>
            <person name="Dittami S.M."/>
            <person name="Doulbeau S."/>
            <person name="Elias M."/>
            <person name="Farnham G."/>
            <person name="Gachon C.M."/>
            <person name="Gschloessl B."/>
            <person name="Heesch S."/>
            <person name="Jabbari K."/>
            <person name="Jubin C."/>
            <person name="Kawai H."/>
            <person name="Kimura K."/>
            <person name="Kloareg B."/>
            <person name="Kupper F.C."/>
            <person name="Lang D."/>
            <person name="Le Bail A."/>
            <person name="Leblanc C."/>
            <person name="Lerouge P."/>
            <person name="Lohr M."/>
            <person name="Lopez P.J."/>
            <person name="Martens C."/>
            <person name="Maumus F."/>
            <person name="Michel G."/>
            <person name="Miranda-Saavedra D."/>
            <person name="Morales J."/>
            <person name="Moreau H."/>
            <person name="Motomura T."/>
            <person name="Nagasato C."/>
            <person name="Napoli C.A."/>
            <person name="Nelson D.R."/>
            <person name="Nyvall-Collen P."/>
            <person name="Peters A.F."/>
            <person name="Pommier C."/>
            <person name="Potin P."/>
            <person name="Poulain J."/>
            <person name="Quesneville H."/>
            <person name="Read B."/>
            <person name="Rensing S.A."/>
            <person name="Ritter A."/>
            <person name="Rousvoal S."/>
            <person name="Samanta M."/>
            <person name="Samson G."/>
            <person name="Schroeder D.C."/>
            <person name="Segurens B."/>
            <person name="Strittmatter M."/>
            <person name="Tonon T."/>
            <person name="Tregear J.W."/>
            <person name="Valentin K."/>
            <person name="von Dassow P."/>
            <person name="Yamagishi T."/>
            <person name="Van de Peer Y."/>
            <person name="Wincker P."/>
        </authorList>
    </citation>
    <scope>NUCLEOTIDE SEQUENCE [LARGE SCALE GENOMIC DNA]</scope>
    <source>
        <strain evidence="5">Ec32 / CCAP1310/4</strain>
    </source>
</reference>
<dbReference type="AlphaFoldDB" id="D7G0Y4"/>
<keyword evidence="5" id="KW-1185">Reference proteome</keyword>
<feature type="compositionally biased region" description="Gly residues" evidence="2">
    <location>
        <begin position="102"/>
        <end position="114"/>
    </location>
</feature>
<dbReference type="PANTHER" id="PTHR47990">
    <property type="entry name" value="2-OXOGLUTARATE (2OG) AND FE(II)-DEPENDENT OXYGENASE SUPERFAMILY PROTEIN-RELATED"/>
    <property type="match status" value="1"/>
</dbReference>
<dbReference type="InterPro" id="IPR027443">
    <property type="entry name" value="IPNS-like_sf"/>
</dbReference>
<feature type="domain" description="Fe2OG dioxygenase" evidence="3">
    <location>
        <begin position="145"/>
        <end position="245"/>
    </location>
</feature>
<keyword evidence="1" id="KW-0560">Oxidoreductase</keyword>
<dbReference type="PROSITE" id="PS51471">
    <property type="entry name" value="FE2OG_OXY"/>
    <property type="match status" value="1"/>
</dbReference>
<evidence type="ECO:0000256" key="1">
    <source>
        <dbReference type="RuleBase" id="RU003682"/>
    </source>
</evidence>
<protein>
    <submittedName>
        <fullName evidence="4">Oxidoreductase</fullName>
    </submittedName>
</protein>
<organism evidence="4 5">
    <name type="scientific">Ectocarpus siliculosus</name>
    <name type="common">Brown alga</name>
    <name type="synonym">Conferva siliculosa</name>
    <dbReference type="NCBI Taxonomy" id="2880"/>
    <lineage>
        <taxon>Eukaryota</taxon>
        <taxon>Sar</taxon>
        <taxon>Stramenopiles</taxon>
        <taxon>Ochrophyta</taxon>
        <taxon>PX clade</taxon>
        <taxon>Phaeophyceae</taxon>
        <taxon>Ectocarpales</taxon>
        <taxon>Ectocarpaceae</taxon>
        <taxon>Ectocarpus</taxon>
    </lineage>
</organism>
<proteinExistence type="inferred from homology"/>
<feature type="region of interest" description="Disordered" evidence="2">
    <location>
        <begin position="253"/>
        <end position="320"/>
    </location>
</feature>
<dbReference type="SUPFAM" id="SSF51197">
    <property type="entry name" value="Clavaminate synthase-like"/>
    <property type="match status" value="1"/>
</dbReference>
<sequence>MFSVFPRRYPWPKDQPPNNALQGPNIWPDSDSLGEDWRDSMSALFRLMVSVNEAVARGLSLSLDLGLQDLPALCQGGDTISLLRLFHYFPYSNDAASNSNSSGGGSGGGSGTGSGNRKDDDDGSAKAVASTGSGTGEENCGNDDTGNSGGSSGSQEGSGAGNIGSSPHTDWGLSTSILQDGAGGLQFLEQATQRWVDVPCAQEDALVFNCGDYLSLLSNGRLKSPVHQVVTTGVERTSVVFFYYSIPASTPSYPSPLRATTRVPAQEQPQQTRQRRRLQRQRQPRRSQSRASRGRRSGRTTPCWTSAISSGVATLQRQQP</sequence>
<dbReference type="STRING" id="2880.D7G0Y4"/>
<dbReference type="InterPro" id="IPR044861">
    <property type="entry name" value="IPNS-like_FE2OG_OXY"/>
</dbReference>
<accession>D7G0Y4</accession>
<feature type="compositionally biased region" description="Basic residues" evidence="2">
    <location>
        <begin position="273"/>
        <end position="298"/>
    </location>
</feature>
<dbReference type="Proteomes" id="UP000002630">
    <property type="component" value="Unassembled WGS sequence"/>
</dbReference>
<keyword evidence="1" id="KW-0408">Iron</keyword>
<dbReference type="GO" id="GO:0016491">
    <property type="term" value="F:oxidoreductase activity"/>
    <property type="evidence" value="ECO:0007669"/>
    <property type="project" value="UniProtKB-KW"/>
</dbReference>
<comment type="similarity">
    <text evidence="1">Belongs to the iron/ascorbate-dependent oxidoreductase family.</text>
</comment>
<dbReference type="EMBL" id="FN649760">
    <property type="protein sequence ID" value="CBJ26728.1"/>
    <property type="molecule type" value="Genomic_DNA"/>
</dbReference>
<name>D7G0Y4_ECTSI</name>
<keyword evidence="1" id="KW-0479">Metal-binding</keyword>
<gene>
    <name evidence="4" type="ORF">Esi_0042_0092</name>
</gene>
<dbReference type="GO" id="GO:0046872">
    <property type="term" value="F:metal ion binding"/>
    <property type="evidence" value="ECO:0007669"/>
    <property type="project" value="UniProtKB-KW"/>
</dbReference>
<evidence type="ECO:0000313" key="4">
    <source>
        <dbReference type="EMBL" id="CBJ26728.1"/>
    </source>
</evidence>
<evidence type="ECO:0000256" key="2">
    <source>
        <dbReference type="SAM" id="MobiDB-lite"/>
    </source>
</evidence>
<dbReference type="InterPro" id="IPR050231">
    <property type="entry name" value="Iron_ascorbate_oxido_reductase"/>
</dbReference>
<dbReference type="eggNOG" id="KOG0143">
    <property type="taxonomic scope" value="Eukaryota"/>
</dbReference>
<dbReference type="InParanoid" id="D7G0Y4"/>